<dbReference type="RefSeq" id="WP_093248860.1">
    <property type="nucleotide sequence ID" value="NZ_FNGP01000001.1"/>
</dbReference>
<dbReference type="InterPro" id="IPR036237">
    <property type="entry name" value="Xyl_isomerase-like_sf"/>
</dbReference>
<proteinExistence type="predicted"/>
<dbReference type="EMBL" id="FNGP01000001">
    <property type="protein sequence ID" value="SDL18864.1"/>
    <property type="molecule type" value="Genomic_DNA"/>
</dbReference>
<organism evidence="2 3">
    <name type="scientific">Tessaracoccus oleiagri</name>
    <dbReference type="NCBI Taxonomy" id="686624"/>
    <lineage>
        <taxon>Bacteria</taxon>
        <taxon>Bacillati</taxon>
        <taxon>Actinomycetota</taxon>
        <taxon>Actinomycetes</taxon>
        <taxon>Propionibacteriales</taxon>
        <taxon>Propionibacteriaceae</taxon>
        <taxon>Tessaracoccus</taxon>
    </lineage>
</organism>
<dbReference type="AlphaFoldDB" id="A0A1G9I1S6"/>
<keyword evidence="2" id="KW-0413">Isomerase</keyword>
<gene>
    <name evidence="2" type="ORF">SAMN04488242_0655</name>
</gene>
<evidence type="ECO:0000313" key="3">
    <source>
        <dbReference type="Proteomes" id="UP000199475"/>
    </source>
</evidence>
<dbReference type="PANTHER" id="PTHR12110">
    <property type="entry name" value="HYDROXYPYRUVATE ISOMERASE"/>
    <property type="match status" value="1"/>
</dbReference>
<dbReference type="Pfam" id="PF01261">
    <property type="entry name" value="AP_endonuc_2"/>
    <property type="match status" value="1"/>
</dbReference>
<accession>A0A1G9I1S6</accession>
<dbReference type="Gene3D" id="3.20.20.150">
    <property type="entry name" value="Divalent-metal-dependent TIM barrel enzymes"/>
    <property type="match status" value="1"/>
</dbReference>
<dbReference type="PANTHER" id="PTHR12110:SF41">
    <property type="entry name" value="INOSOSE DEHYDRATASE"/>
    <property type="match status" value="1"/>
</dbReference>
<dbReference type="OrthoDB" id="5182842at2"/>
<dbReference type="GO" id="GO:0016853">
    <property type="term" value="F:isomerase activity"/>
    <property type="evidence" value="ECO:0007669"/>
    <property type="project" value="UniProtKB-KW"/>
</dbReference>
<protein>
    <submittedName>
        <fullName evidence="2">Sugar phosphate isomerase/epimerase</fullName>
    </submittedName>
</protein>
<evidence type="ECO:0000259" key="1">
    <source>
        <dbReference type="Pfam" id="PF01261"/>
    </source>
</evidence>
<dbReference type="STRING" id="686624.SAMN04488242_0655"/>
<name>A0A1G9I1S6_9ACTN</name>
<feature type="domain" description="Xylose isomerase-like TIM barrel" evidence="1">
    <location>
        <begin position="24"/>
        <end position="208"/>
    </location>
</feature>
<reference evidence="2 3" key="1">
    <citation type="submission" date="2016-10" db="EMBL/GenBank/DDBJ databases">
        <authorList>
            <person name="de Groot N.N."/>
        </authorList>
    </citation>
    <scope>NUCLEOTIDE SEQUENCE [LARGE SCALE GENOMIC DNA]</scope>
    <source>
        <strain evidence="2 3">CGMCC 1.9159</strain>
    </source>
</reference>
<dbReference type="Proteomes" id="UP000199475">
    <property type="component" value="Unassembled WGS sequence"/>
</dbReference>
<dbReference type="SUPFAM" id="SSF51658">
    <property type="entry name" value="Xylose isomerase-like"/>
    <property type="match status" value="1"/>
</dbReference>
<dbReference type="InterPro" id="IPR013022">
    <property type="entry name" value="Xyl_isomerase-like_TIM-brl"/>
</dbReference>
<sequence>MRPVSLQLYTLRHALDDDLPGTLSRVAEMGFHVVEPYRFVDDPAALADALADAGLSAPSAHTAFLDGDRARIFAAASQLGVSTLIQPSSPSEAWGSVDGIRDLARRINEAAREAADHGLRLGYHNHAFEYAGGVDAPLERFAQALDDEVALEVDTYWVAVGGDDPVALLRRLGARVGFLHVKDGPVSADTAEQLPVGEGSMPVAEILDVAPTALAVVELDDYRGDMFEAVATSLANLKGMLA</sequence>
<evidence type="ECO:0000313" key="2">
    <source>
        <dbReference type="EMBL" id="SDL18864.1"/>
    </source>
</evidence>
<keyword evidence="3" id="KW-1185">Reference proteome</keyword>
<dbReference type="InterPro" id="IPR050312">
    <property type="entry name" value="IolE/XylAMocC-like"/>
</dbReference>